<proteinExistence type="predicted"/>
<name>A0A1U7ZRB3_NELNU</name>
<dbReference type="KEGG" id="nnu:104592894"/>
<dbReference type="RefSeq" id="XP_010250730.1">
    <property type="nucleotide sequence ID" value="XM_010252428.2"/>
</dbReference>
<dbReference type="FunCoup" id="A0A1U7ZRB3">
    <property type="interactions" value="942"/>
</dbReference>
<evidence type="ECO:0000313" key="3">
    <source>
        <dbReference type="RefSeq" id="XP_010250730.1"/>
    </source>
</evidence>
<dbReference type="STRING" id="4432.A0A1U7ZRB3"/>
<accession>A0A1U7ZRB3</accession>
<dbReference type="eggNOG" id="ENOG502QQRR">
    <property type="taxonomic scope" value="Eukaryota"/>
</dbReference>
<dbReference type="OrthoDB" id="1886825at2759"/>
<dbReference type="AlphaFoldDB" id="A0A1U7ZRB3"/>
<dbReference type="Proteomes" id="UP000189703">
    <property type="component" value="Unplaced"/>
</dbReference>
<feature type="region of interest" description="Disordered" evidence="1">
    <location>
        <begin position="1"/>
        <end position="40"/>
    </location>
</feature>
<protein>
    <submittedName>
        <fullName evidence="3">Uncharacterized protein LOC104592894</fullName>
    </submittedName>
</protein>
<reference evidence="3" key="1">
    <citation type="submission" date="2025-08" db="UniProtKB">
        <authorList>
            <consortium name="RefSeq"/>
        </authorList>
    </citation>
    <scope>IDENTIFICATION</scope>
</reference>
<sequence>MSEVLPPSETREEKKPIESQAIQDQAMDQNPSSSNPQAQEWEIRARTWLSTLPKRRNVMMSEIEAWISLNQASLPNDLKSLPRSQLYQRFLSIHKPVRRCNQAEEINQVEAPRARFQRTDQWLPVYSWLETLDKNEVVKSKEISEWLSENPKVKEQLYAKHSRYNLMHYVQKCHLKILRRREKQKGVPYSTARARTKDHNNGVTAAAVPCNPSSNQSKDNDLYLARRKEACRRYELLKDLENHLSSFLAKHKQVNN</sequence>
<dbReference type="GeneID" id="104592894"/>
<keyword evidence="2" id="KW-1185">Reference proteome</keyword>
<evidence type="ECO:0000313" key="2">
    <source>
        <dbReference type="Proteomes" id="UP000189703"/>
    </source>
</evidence>
<organism evidence="2 3">
    <name type="scientific">Nelumbo nucifera</name>
    <name type="common">Sacred lotus</name>
    <dbReference type="NCBI Taxonomy" id="4432"/>
    <lineage>
        <taxon>Eukaryota</taxon>
        <taxon>Viridiplantae</taxon>
        <taxon>Streptophyta</taxon>
        <taxon>Embryophyta</taxon>
        <taxon>Tracheophyta</taxon>
        <taxon>Spermatophyta</taxon>
        <taxon>Magnoliopsida</taxon>
        <taxon>Proteales</taxon>
        <taxon>Nelumbonaceae</taxon>
        <taxon>Nelumbo</taxon>
    </lineage>
</organism>
<evidence type="ECO:0000256" key="1">
    <source>
        <dbReference type="SAM" id="MobiDB-lite"/>
    </source>
</evidence>
<dbReference type="OMA" id="SIQHYMR"/>
<feature type="compositionally biased region" description="Polar residues" evidence="1">
    <location>
        <begin position="20"/>
        <end position="38"/>
    </location>
</feature>
<gene>
    <name evidence="3" type="primary">LOC104592894</name>
</gene>